<feature type="region of interest" description="Disordered" evidence="5">
    <location>
        <begin position="97"/>
        <end position="122"/>
    </location>
</feature>
<dbReference type="STRING" id="51028.A0A0N4VE92"/>
<keyword evidence="1 4" id="KW-0245">EGF-like domain</keyword>
<dbReference type="EMBL" id="UXUI01009425">
    <property type="protein sequence ID" value="VDD93685.1"/>
    <property type="molecule type" value="Genomic_DNA"/>
</dbReference>
<evidence type="ECO:0000313" key="10">
    <source>
        <dbReference type="WBParaSite" id="EVEC_0000899501-mRNA-1"/>
    </source>
</evidence>
<sequence>MFWYDGCVLTTNNVFSDLLQCQWLCEEPIPYKSKTCLEPFDEQYRGDCNGPWTKRYYFDKYNKRCEAFWYSGCKGTSQNMYRDERTCLEICGHPSRNREQEPYSKSVTESTLARDRQPRRTEAPTKLIEVTEKIRRKIFNICEYENPCKNNGKCNFDLNKNKSFCECAKGYKGENCTEQIVFDPCVPNPCQNGATCLINAENKTAFQCFCTKGYGGDVCNKRPCDLNPCFNNGSCTPTTGYPWFVCKCDPNYSGRLCEDEKNANGTETTKYGSQVKQISSGEQKWIEEIKKREEEKMKMELEKAMKTTAVYNAENENSKSRRDGKPTLYSVTKQPGRKSSRKIWKSRNATAIASNPLAADSAAAPPAAVPQITKFCATLITADLLSDSTPLVLKIPSSSFEAIQEPISYSSLKAA</sequence>
<evidence type="ECO:0000256" key="4">
    <source>
        <dbReference type="PROSITE-ProRule" id="PRU00076"/>
    </source>
</evidence>
<dbReference type="Gene3D" id="2.10.25.10">
    <property type="entry name" value="Laminin"/>
    <property type="match status" value="3"/>
</dbReference>
<dbReference type="CDD" id="cd00109">
    <property type="entry name" value="Kunitz-type"/>
    <property type="match status" value="1"/>
</dbReference>
<dbReference type="InterPro" id="IPR002223">
    <property type="entry name" value="Kunitz_BPTI"/>
</dbReference>
<dbReference type="SUPFAM" id="SSF57196">
    <property type="entry name" value="EGF/Laminin"/>
    <property type="match status" value="3"/>
</dbReference>
<feature type="compositionally biased region" description="Basic and acidic residues" evidence="5">
    <location>
        <begin position="112"/>
        <end position="122"/>
    </location>
</feature>
<feature type="disulfide bond" evidence="4">
    <location>
        <begin position="248"/>
        <end position="257"/>
    </location>
</feature>
<dbReference type="CDD" id="cd00054">
    <property type="entry name" value="EGF_CA"/>
    <property type="match status" value="3"/>
</dbReference>
<feature type="domain" description="BPTI/Kunitz inhibitor" evidence="7">
    <location>
        <begin position="36"/>
        <end position="91"/>
    </location>
</feature>
<reference evidence="8 9" key="2">
    <citation type="submission" date="2018-10" db="EMBL/GenBank/DDBJ databases">
        <authorList>
            <consortium name="Pathogen Informatics"/>
        </authorList>
    </citation>
    <scope>NUCLEOTIDE SEQUENCE [LARGE SCALE GENOMIC DNA]</scope>
</reference>
<dbReference type="InterPro" id="IPR036880">
    <property type="entry name" value="Kunitz_BPTI_sf"/>
</dbReference>
<dbReference type="PROSITE" id="PS00022">
    <property type="entry name" value="EGF_1"/>
    <property type="match status" value="2"/>
</dbReference>
<keyword evidence="2" id="KW-0677">Repeat</keyword>
<feature type="region of interest" description="Disordered" evidence="5">
    <location>
        <begin position="313"/>
        <end position="339"/>
    </location>
</feature>
<feature type="disulfide bond" evidence="4">
    <location>
        <begin position="229"/>
        <end position="246"/>
    </location>
</feature>
<feature type="domain" description="EGF-like" evidence="6">
    <location>
        <begin position="138"/>
        <end position="177"/>
    </location>
</feature>
<evidence type="ECO:0000313" key="8">
    <source>
        <dbReference type="EMBL" id="VDD93685.1"/>
    </source>
</evidence>
<dbReference type="Pfam" id="PF00008">
    <property type="entry name" value="EGF"/>
    <property type="match status" value="1"/>
</dbReference>
<gene>
    <name evidence="8" type="ORF">EVEC_LOCUS8436</name>
</gene>
<dbReference type="Proteomes" id="UP000274131">
    <property type="component" value="Unassembled WGS sequence"/>
</dbReference>
<dbReference type="InterPro" id="IPR000742">
    <property type="entry name" value="EGF"/>
</dbReference>
<dbReference type="PROSITE" id="PS50279">
    <property type="entry name" value="BPTI_KUNITZ_2"/>
    <property type="match status" value="1"/>
</dbReference>
<accession>A0A0N4VE92</accession>
<evidence type="ECO:0000259" key="7">
    <source>
        <dbReference type="PROSITE" id="PS50279"/>
    </source>
</evidence>
<feature type="compositionally biased region" description="Basic and acidic residues" evidence="5">
    <location>
        <begin position="316"/>
        <end position="325"/>
    </location>
</feature>
<organism evidence="10">
    <name type="scientific">Enterobius vermicularis</name>
    <name type="common">Human pinworm</name>
    <dbReference type="NCBI Taxonomy" id="51028"/>
    <lineage>
        <taxon>Eukaryota</taxon>
        <taxon>Metazoa</taxon>
        <taxon>Ecdysozoa</taxon>
        <taxon>Nematoda</taxon>
        <taxon>Chromadorea</taxon>
        <taxon>Rhabditida</taxon>
        <taxon>Spirurina</taxon>
        <taxon>Oxyuridomorpha</taxon>
        <taxon>Oxyuroidea</taxon>
        <taxon>Oxyuridae</taxon>
        <taxon>Enterobius</taxon>
    </lineage>
</organism>
<dbReference type="SUPFAM" id="SSF57362">
    <property type="entry name" value="BPTI-like"/>
    <property type="match status" value="1"/>
</dbReference>
<dbReference type="AlphaFoldDB" id="A0A0N4VE92"/>
<dbReference type="PROSITE" id="PS50026">
    <property type="entry name" value="EGF_3"/>
    <property type="match status" value="3"/>
</dbReference>
<dbReference type="OrthoDB" id="5852179at2759"/>
<evidence type="ECO:0000256" key="5">
    <source>
        <dbReference type="SAM" id="MobiDB-lite"/>
    </source>
</evidence>
<feature type="domain" description="EGF-like" evidence="6">
    <location>
        <begin position="181"/>
        <end position="217"/>
    </location>
</feature>
<dbReference type="PROSITE" id="PS01186">
    <property type="entry name" value="EGF_2"/>
    <property type="match status" value="1"/>
</dbReference>
<reference evidence="10" key="1">
    <citation type="submission" date="2017-02" db="UniProtKB">
        <authorList>
            <consortium name="WormBaseParasite"/>
        </authorList>
    </citation>
    <scope>IDENTIFICATION</scope>
</reference>
<evidence type="ECO:0000256" key="3">
    <source>
        <dbReference type="ARBA" id="ARBA00023157"/>
    </source>
</evidence>
<dbReference type="GO" id="GO:0004867">
    <property type="term" value="F:serine-type endopeptidase inhibitor activity"/>
    <property type="evidence" value="ECO:0007669"/>
    <property type="project" value="InterPro"/>
</dbReference>
<dbReference type="GO" id="GO:0016020">
    <property type="term" value="C:membrane"/>
    <property type="evidence" value="ECO:0007669"/>
    <property type="project" value="UniProtKB-SubCell"/>
</dbReference>
<protein>
    <submittedName>
        <fullName evidence="10">Delta-like protein</fullName>
    </submittedName>
</protein>
<feature type="disulfide bond" evidence="4">
    <location>
        <begin position="167"/>
        <end position="176"/>
    </location>
</feature>
<evidence type="ECO:0000256" key="2">
    <source>
        <dbReference type="ARBA" id="ARBA00022737"/>
    </source>
</evidence>
<dbReference type="PANTHER" id="PTHR24049">
    <property type="entry name" value="CRUMBS FAMILY MEMBER"/>
    <property type="match status" value="1"/>
</dbReference>
<keyword evidence="3 4" id="KW-1015">Disulfide bond</keyword>
<evidence type="ECO:0000256" key="1">
    <source>
        <dbReference type="ARBA" id="ARBA00022536"/>
    </source>
</evidence>
<dbReference type="InterPro" id="IPR051022">
    <property type="entry name" value="Notch_Cell-Fate_Det"/>
</dbReference>
<dbReference type="SMART" id="SM00131">
    <property type="entry name" value="KU"/>
    <property type="match status" value="1"/>
</dbReference>
<feature type="domain" description="EGF-like" evidence="6">
    <location>
        <begin position="220"/>
        <end position="258"/>
    </location>
</feature>
<keyword evidence="9" id="KW-1185">Reference proteome</keyword>
<feature type="disulfide bond" evidence="4">
    <location>
        <begin position="148"/>
        <end position="165"/>
    </location>
</feature>
<dbReference type="Gene3D" id="4.10.410.10">
    <property type="entry name" value="Pancreatic trypsin inhibitor Kunitz domain"/>
    <property type="match status" value="1"/>
</dbReference>
<proteinExistence type="predicted"/>
<comment type="caution">
    <text evidence="4">Lacks conserved residue(s) required for the propagation of feature annotation.</text>
</comment>
<dbReference type="WBParaSite" id="EVEC_0000899501-mRNA-1">
    <property type="protein sequence ID" value="EVEC_0000899501-mRNA-1"/>
    <property type="gene ID" value="EVEC_0000899501"/>
</dbReference>
<name>A0A0N4VE92_ENTVE</name>
<dbReference type="Pfam" id="PF00014">
    <property type="entry name" value="Kunitz_BPTI"/>
    <property type="match status" value="1"/>
</dbReference>
<evidence type="ECO:0000259" key="6">
    <source>
        <dbReference type="PROSITE" id="PS50026"/>
    </source>
</evidence>
<dbReference type="SMART" id="SM00181">
    <property type="entry name" value="EGF"/>
    <property type="match status" value="3"/>
</dbReference>
<evidence type="ECO:0000313" key="9">
    <source>
        <dbReference type="Proteomes" id="UP000274131"/>
    </source>
</evidence>